<evidence type="ECO:0000256" key="1">
    <source>
        <dbReference type="ARBA" id="ARBA00003237"/>
    </source>
</evidence>
<sequence>MINKIIEWIEKDEGLIDFASYPLKNKYVEAEIVLKQDAVLSGIKIVKHIFKHYDLEYKINFHDGDFVKKDSILLTLNGNAYNILVIERTVLNILSLMSGIATKVRKFVDIAKDFGITISATRKIIPLIGDLEKLAVLDGGGNTHRLNLSDTVMIKDNHKKIYGSIKKAVNQISKIKPFTSKIEVEIENFKELEEVLDLDVDIVMLDNFNPKDAKKAVELIKNKKNIIVEVSGGICEENLKDYLINGVDVISIGRLTSEIKYIDISMEIC</sequence>
<dbReference type="InterPro" id="IPR036068">
    <property type="entry name" value="Nicotinate_pribotase-like_C"/>
</dbReference>
<dbReference type="CDD" id="cd01572">
    <property type="entry name" value="QPRTase"/>
    <property type="match status" value="1"/>
</dbReference>
<dbReference type="NCBIfam" id="TIGR00078">
    <property type="entry name" value="nadC"/>
    <property type="match status" value="1"/>
</dbReference>
<keyword evidence="7 9" id="KW-0808">Transferase</keyword>
<evidence type="ECO:0000256" key="8">
    <source>
        <dbReference type="ARBA" id="ARBA00033102"/>
    </source>
</evidence>
<dbReference type="SUPFAM" id="SSF54675">
    <property type="entry name" value="Nicotinate/Quinolinate PRTase N-terminal domain-like"/>
    <property type="match status" value="1"/>
</dbReference>
<comment type="pathway">
    <text evidence="2">Cofactor biosynthesis; NAD(+) biosynthesis; nicotinate D-ribonucleotide from quinolinate: step 1/1.</text>
</comment>
<accession>A0ABX3IF67</accession>
<dbReference type="RefSeq" id="WP_075666520.1">
    <property type="nucleotide sequence ID" value="NZ_LBFC01000023.1"/>
</dbReference>
<evidence type="ECO:0000256" key="3">
    <source>
        <dbReference type="ARBA" id="ARBA00009400"/>
    </source>
</evidence>
<keyword evidence="5" id="KW-0662">Pyridine nucleotide biosynthesis</keyword>
<name>A0ABX3IF67_9BACT</name>
<dbReference type="Pfam" id="PF02749">
    <property type="entry name" value="QRPTase_N"/>
    <property type="match status" value="1"/>
</dbReference>
<gene>
    <name evidence="12" type="ORF">XJ44_08310</name>
</gene>
<evidence type="ECO:0000256" key="5">
    <source>
        <dbReference type="ARBA" id="ARBA00022642"/>
    </source>
</evidence>
<dbReference type="PIRSF" id="PIRSF006250">
    <property type="entry name" value="NadC_ModD"/>
    <property type="match status" value="1"/>
</dbReference>
<proteinExistence type="inferred from homology"/>
<dbReference type="InterPro" id="IPR013785">
    <property type="entry name" value="Aldolase_TIM"/>
</dbReference>
<dbReference type="InterPro" id="IPR037128">
    <property type="entry name" value="Quinolinate_PRibosylTase_N_sf"/>
</dbReference>
<comment type="function">
    <text evidence="1">Involved in the catabolism of quinolinic acid (QA).</text>
</comment>
<evidence type="ECO:0000256" key="9">
    <source>
        <dbReference type="PIRNR" id="PIRNR006250"/>
    </source>
</evidence>
<evidence type="ECO:0000259" key="10">
    <source>
        <dbReference type="Pfam" id="PF01729"/>
    </source>
</evidence>
<evidence type="ECO:0000256" key="4">
    <source>
        <dbReference type="ARBA" id="ARBA00011944"/>
    </source>
</evidence>
<keyword evidence="13" id="KW-1185">Reference proteome</keyword>
<organism evidence="12 13">
    <name type="scientific">Thermosipho affectus</name>
    <dbReference type="NCBI Taxonomy" id="660294"/>
    <lineage>
        <taxon>Bacteria</taxon>
        <taxon>Thermotogati</taxon>
        <taxon>Thermotogota</taxon>
        <taxon>Thermotogae</taxon>
        <taxon>Thermotogales</taxon>
        <taxon>Fervidobacteriaceae</taxon>
        <taxon>Thermosipho</taxon>
    </lineage>
</organism>
<comment type="caution">
    <text evidence="12">The sequence shown here is derived from an EMBL/GenBank/DDBJ whole genome shotgun (WGS) entry which is preliminary data.</text>
</comment>
<dbReference type="Proteomes" id="UP000242616">
    <property type="component" value="Unassembled WGS sequence"/>
</dbReference>
<evidence type="ECO:0000256" key="7">
    <source>
        <dbReference type="ARBA" id="ARBA00022679"/>
    </source>
</evidence>
<dbReference type="InterPro" id="IPR004393">
    <property type="entry name" value="NadC"/>
</dbReference>
<dbReference type="Gene3D" id="3.90.1170.20">
    <property type="entry name" value="Quinolinate phosphoribosyl transferase, N-terminal domain"/>
    <property type="match status" value="1"/>
</dbReference>
<dbReference type="SUPFAM" id="SSF51690">
    <property type="entry name" value="Nicotinate/Quinolinate PRTase C-terminal domain-like"/>
    <property type="match status" value="1"/>
</dbReference>
<dbReference type="PANTHER" id="PTHR32179:SF3">
    <property type="entry name" value="NICOTINATE-NUCLEOTIDE PYROPHOSPHORYLASE [CARBOXYLATING]"/>
    <property type="match status" value="1"/>
</dbReference>
<dbReference type="Gene3D" id="3.20.20.70">
    <property type="entry name" value="Aldolase class I"/>
    <property type="match status" value="1"/>
</dbReference>
<dbReference type="EMBL" id="LBFC01000023">
    <property type="protein sequence ID" value="ONN26462.1"/>
    <property type="molecule type" value="Genomic_DNA"/>
</dbReference>
<dbReference type="InterPro" id="IPR027277">
    <property type="entry name" value="NadC/ModD"/>
</dbReference>
<feature type="domain" description="Quinolinate phosphoribosyl transferase C-terminal" evidence="10">
    <location>
        <begin position="100"/>
        <end position="267"/>
    </location>
</feature>
<comment type="similarity">
    <text evidence="3 9">Belongs to the NadC/ModD family.</text>
</comment>
<reference evidence="12 13" key="1">
    <citation type="submission" date="2015-06" db="EMBL/GenBank/DDBJ databases">
        <title>Genome sequencing of Thermotogales isolates from hydrothermal vents.</title>
        <authorList>
            <person name="Haverkamp T.H."/>
            <person name="Kublanov I.V."/>
            <person name="Nesbo C.L."/>
        </authorList>
    </citation>
    <scope>NUCLEOTIDE SEQUENCE [LARGE SCALE GENOMIC DNA]</scope>
    <source>
        <strain evidence="13">ik275mar</strain>
    </source>
</reference>
<dbReference type="Pfam" id="PF01729">
    <property type="entry name" value="QRPTase_C"/>
    <property type="match status" value="1"/>
</dbReference>
<evidence type="ECO:0000256" key="2">
    <source>
        <dbReference type="ARBA" id="ARBA00004893"/>
    </source>
</evidence>
<evidence type="ECO:0000313" key="12">
    <source>
        <dbReference type="EMBL" id="ONN26462.1"/>
    </source>
</evidence>
<evidence type="ECO:0000256" key="6">
    <source>
        <dbReference type="ARBA" id="ARBA00022676"/>
    </source>
</evidence>
<evidence type="ECO:0000313" key="13">
    <source>
        <dbReference type="Proteomes" id="UP000242616"/>
    </source>
</evidence>
<dbReference type="EC" id="2.4.2.19" evidence="4"/>
<evidence type="ECO:0000259" key="11">
    <source>
        <dbReference type="Pfam" id="PF02749"/>
    </source>
</evidence>
<protein>
    <recommendedName>
        <fullName evidence="4">nicotinate-nucleotide diphosphorylase (carboxylating)</fullName>
        <ecNumber evidence="4">2.4.2.19</ecNumber>
    </recommendedName>
    <alternativeName>
        <fullName evidence="8">Quinolinate phosphoribosyltransferase [decarboxylating]</fullName>
    </alternativeName>
</protein>
<keyword evidence="6 9" id="KW-0328">Glycosyltransferase</keyword>
<dbReference type="InterPro" id="IPR022412">
    <property type="entry name" value="Quinolinate_PRibosylTrfase_N"/>
</dbReference>
<dbReference type="PANTHER" id="PTHR32179">
    <property type="entry name" value="NICOTINATE-NUCLEOTIDE PYROPHOSPHORYLASE [CARBOXYLATING]"/>
    <property type="match status" value="1"/>
</dbReference>
<dbReference type="InterPro" id="IPR002638">
    <property type="entry name" value="Quinolinate_PRibosylTrfase_C"/>
</dbReference>
<feature type="domain" description="Quinolinate phosphoribosyl transferase N-terminal" evidence="11">
    <location>
        <begin position="23"/>
        <end position="98"/>
    </location>
</feature>